<gene>
    <name evidence="1" type="ORF">M9H77_23782</name>
</gene>
<accession>A0ACC0AV93</accession>
<dbReference type="EMBL" id="CM044705">
    <property type="protein sequence ID" value="KAI5664459.1"/>
    <property type="molecule type" value="Genomic_DNA"/>
</dbReference>
<dbReference type="Proteomes" id="UP001060085">
    <property type="component" value="Linkage Group LG05"/>
</dbReference>
<reference evidence="2" key="1">
    <citation type="journal article" date="2023" name="Nat. Plants">
        <title>Single-cell RNA sequencing provides a high-resolution roadmap for understanding the multicellular compartmentation of specialized metabolism.</title>
        <authorList>
            <person name="Sun S."/>
            <person name="Shen X."/>
            <person name="Li Y."/>
            <person name="Li Y."/>
            <person name="Wang S."/>
            <person name="Li R."/>
            <person name="Zhang H."/>
            <person name="Shen G."/>
            <person name="Guo B."/>
            <person name="Wei J."/>
            <person name="Xu J."/>
            <person name="St-Pierre B."/>
            <person name="Chen S."/>
            <person name="Sun C."/>
        </authorList>
    </citation>
    <scope>NUCLEOTIDE SEQUENCE [LARGE SCALE GENOMIC DNA]</scope>
</reference>
<evidence type="ECO:0000313" key="1">
    <source>
        <dbReference type="EMBL" id="KAI5664459.1"/>
    </source>
</evidence>
<proteinExistence type="predicted"/>
<protein>
    <submittedName>
        <fullName evidence="1">Uncharacterized protein</fullName>
    </submittedName>
</protein>
<organism evidence="1 2">
    <name type="scientific">Catharanthus roseus</name>
    <name type="common">Madagascar periwinkle</name>
    <name type="synonym">Vinca rosea</name>
    <dbReference type="NCBI Taxonomy" id="4058"/>
    <lineage>
        <taxon>Eukaryota</taxon>
        <taxon>Viridiplantae</taxon>
        <taxon>Streptophyta</taxon>
        <taxon>Embryophyta</taxon>
        <taxon>Tracheophyta</taxon>
        <taxon>Spermatophyta</taxon>
        <taxon>Magnoliopsida</taxon>
        <taxon>eudicotyledons</taxon>
        <taxon>Gunneridae</taxon>
        <taxon>Pentapetalae</taxon>
        <taxon>asterids</taxon>
        <taxon>lamiids</taxon>
        <taxon>Gentianales</taxon>
        <taxon>Apocynaceae</taxon>
        <taxon>Rauvolfioideae</taxon>
        <taxon>Vinceae</taxon>
        <taxon>Catharanthinae</taxon>
        <taxon>Catharanthus</taxon>
    </lineage>
</organism>
<name>A0ACC0AV93_CATRO</name>
<evidence type="ECO:0000313" key="2">
    <source>
        <dbReference type="Proteomes" id="UP001060085"/>
    </source>
</evidence>
<comment type="caution">
    <text evidence="1">The sequence shown here is derived from an EMBL/GenBank/DDBJ whole genome shotgun (WGS) entry which is preliminary data.</text>
</comment>
<keyword evidence="2" id="KW-1185">Reference proteome</keyword>
<sequence length="167" mass="18706">MNTRRGRAYYPLLVKEFSSNITEKNNKDLINIRTTVKGIPSSFGRALLYRIASIPNKGSTITDRYLLNVKTMEGNKNGPKTGAKMTKTEPSPVGAMKSRTLATETYHGQEERDFPLRVSNKNLQISCMQCPSHSLCEEEGGDEDDEEGNDDDYEEFDDSLQASIAEM</sequence>